<dbReference type="Proteomes" id="UP001187192">
    <property type="component" value="Unassembled WGS sequence"/>
</dbReference>
<evidence type="ECO:0000313" key="2">
    <source>
        <dbReference type="EMBL" id="GMN53231.1"/>
    </source>
</evidence>
<dbReference type="AlphaFoldDB" id="A0AA88DEG3"/>
<proteinExistence type="predicted"/>
<reference evidence="2" key="1">
    <citation type="submission" date="2023-07" db="EMBL/GenBank/DDBJ databases">
        <title>draft genome sequence of fig (Ficus carica).</title>
        <authorList>
            <person name="Takahashi T."/>
            <person name="Nishimura K."/>
        </authorList>
    </citation>
    <scope>NUCLEOTIDE SEQUENCE</scope>
</reference>
<sequence>MGAPQNDGDTGVVFAVDTSMLKSARKLMSKRRGRALARQKMTKPEFGGSSSIYRRFSWVLVLGVTRPDRLPRVPGGVPWVSPVKGQQCPLEWLAAGGDLTGIEVGARPVRYSIPRVLGSDGEGFKICSAEGAPRTRQAEKATRKSDQSGKVYRCTVPGICWLERVGHQHKPPSISGRVQVRDASYTGDMSDSNRRSPARHKCLNGRLLGHHQVLGDEKFSSPTRGGRHVSDS</sequence>
<feature type="region of interest" description="Disordered" evidence="1">
    <location>
        <begin position="213"/>
        <end position="232"/>
    </location>
</feature>
<keyword evidence="3" id="KW-1185">Reference proteome</keyword>
<protein>
    <submittedName>
        <fullName evidence="2">Uncharacterized protein</fullName>
    </submittedName>
</protein>
<organism evidence="2 3">
    <name type="scientific">Ficus carica</name>
    <name type="common">Common fig</name>
    <dbReference type="NCBI Taxonomy" id="3494"/>
    <lineage>
        <taxon>Eukaryota</taxon>
        <taxon>Viridiplantae</taxon>
        <taxon>Streptophyta</taxon>
        <taxon>Embryophyta</taxon>
        <taxon>Tracheophyta</taxon>
        <taxon>Spermatophyta</taxon>
        <taxon>Magnoliopsida</taxon>
        <taxon>eudicotyledons</taxon>
        <taxon>Gunneridae</taxon>
        <taxon>Pentapetalae</taxon>
        <taxon>rosids</taxon>
        <taxon>fabids</taxon>
        <taxon>Rosales</taxon>
        <taxon>Moraceae</taxon>
        <taxon>Ficeae</taxon>
        <taxon>Ficus</taxon>
    </lineage>
</organism>
<evidence type="ECO:0000256" key="1">
    <source>
        <dbReference type="SAM" id="MobiDB-lite"/>
    </source>
</evidence>
<name>A0AA88DEG3_FICCA</name>
<dbReference type="EMBL" id="BTGU01000045">
    <property type="protein sequence ID" value="GMN53231.1"/>
    <property type="molecule type" value="Genomic_DNA"/>
</dbReference>
<gene>
    <name evidence="2" type="ORF">TIFTF001_022369</name>
</gene>
<accession>A0AA88DEG3</accession>
<evidence type="ECO:0000313" key="3">
    <source>
        <dbReference type="Proteomes" id="UP001187192"/>
    </source>
</evidence>
<comment type="caution">
    <text evidence="2">The sequence shown here is derived from an EMBL/GenBank/DDBJ whole genome shotgun (WGS) entry which is preliminary data.</text>
</comment>